<evidence type="ECO:0000259" key="5">
    <source>
        <dbReference type="Pfam" id="PF00891"/>
    </source>
</evidence>
<dbReference type="SUPFAM" id="SSF53335">
    <property type="entry name" value="S-adenosyl-L-methionine-dependent methyltransferases"/>
    <property type="match status" value="1"/>
</dbReference>
<dbReference type="InterPro" id="IPR029063">
    <property type="entry name" value="SAM-dependent_MTases_sf"/>
</dbReference>
<accession>A0A918XBR0</accession>
<dbReference type="InterPro" id="IPR001077">
    <property type="entry name" value="COMT_C"/>
</dbReference>
<feature type="active site" description="Proton acceptor" evidence="4">
    <location>
        <position position="247"/>
    </location>
</feature>
<evidence type="ECO:0000256" key="2">
    <source>
        <dbReference type="ARBA" id="ARBA00022679"/>
    </source>
</evidence>
<name>A0A918XBR0_9ACTN</name>
<dbReference type="GO" id="GO:0008171">
    <property type="term" value="F:O-methyltransferase activity"/>
    <property type="evidence" value="ECO:0007669"/>
    <property type="project" value="InterPro"/>
</dbReference>
<dbReference type="GO" id="GO:0032259">
    <property type="term" value="P:methylation"/>
    <property type="evidence" value="ECO:0007669"/>
    <property type="project" value="UniProtKB-KW"/>
</dbReference>
<dbReference type="InterPro" id="IPR036388">
    <property type="entry name" value="WH-like_DNA-bd_sf"/>
</dbReference>
<evidence type="ECO:0000259" key="6">
    <source>
        <dbReference type="Pfam" id="PF08100"/>
    </source>
</evidence>
<dbReference type="InterPro" id="IPR036390">
    <property type="entry name" value="WH_DNA-bd_sf"/>
</dbReference>
<proteinExistence type="predicted"/>
<dbReference type="AlphaFoldDB" id="A0A918XBR0"/>
<gene>
    <name evidence="7" type="ORF">GCM10007147_20910</name>
</gene>
<evidence type="ECO:0000256" key="1">
    <source>
        <dbReference type="ARBA" id="ARBA00022603"/>
    </source>
</evidence>
<dbReference type="Gene3D" id="1.10.10.10">
    <property type="entry name" value="Winged helix-like DNA-binding domain superfamily/Winged helix DNA-binding domain"/>
    <property type="match status" value="1"/>
</dbReference>
<dbReference type="PANTHER" id="PTHR43712">
    <property type="entry name" value="PUTATIVE (AFU_ORTHOLOGUE AFUA_4G14580)-RELATED"/>
    <property type="match status" value="1"/>
</dbReference>
<organism evidence="7 8">
    <name type="scientific">Nocardiopsis kunsanensis</name>
    <dbReference type="NCBI Taxonomy" id="141693"/>
    <lineage>
        <taxon>Bacteria</taxon>
        <taxon>Bacillati</taxon>
        <taxon>Actinomycetota</taxon>
        <taxon>Actinomycetes</taxon>
        <taxon>Streptosporangiales</taxon>
        <taxon>Nocardiopsidaceae</taxon>
        <taxon>Nocardiopsis</taxon>
    </lineage>
</organism>
<evidence type="ECO:0000313" key="7">
    <source>
        <dbReference type="EMBL" id="GHD24628.1"/>
    </source>
</evidence>
<reference evidence="7 8" key="1">
    <citation type="journal article" date="2014" name="Int. J. Syst. Evol. Microbiol.">
        <title>Complete genome sequence of Corynebacterium casei LMG S-19264T (=DSM 44701T), isolated from a smear-ripened cheese.</title>
        <authorList>
            <consortium name="US DOE Joint Genome Institute (JGI-PGF)"/>
            <person name="Walter F."/>
            <person name="Albersmeier A."/>
            <person name="Kalinowski J."/>
            <person name="Ruckert C."/>
        </authorList>
    </citation>
    <scope>NUCLEOTIDE SEQUENCE [LARGE SCALE GENOMIC DNA]</scope>
    <source>
        <strain evidence="7 8">KCTC 19473</strain>
    </source>
</reference>
<feature type="domain" description="O-methyltransferase dimerisation" evidence="6">
    <location>
        <begin position="22"/>
        <end position="84"/>
    </location>
</feature>
<dbReference type="SUPFAM" id="SSF46785">
    <property type="entry name" value="Winged helix' DNA-binding domain"/>
    <property type="match status" value="1"/>
</dbReference>
<dbReference type="InterPro" id="IPR016461">
    <property type="entry name" value="COMT-like"/>
</dbReference>
<keyword evidence="8" id="KW-1185">Reference proteome</keyword>
<feature type="domain" description="O-methyltransferase C-terminal" evidence="5">
    <location>
        <begin position="118"/>
        <end position="317"/>
    </location>
</feature>
<protein>
    <submittedName>
        <fullName evidence="7">Methyltransferase</fullName>
    </submittedName>
</protein>
<comment type="caution">
    <text evidence="7">The sequence shown here is derived from an EMBL/GenBank/DDBJ whole genome shotgun (WGS) entry which is preliminary data.</text>
</comment>
<dbReference type="CDD" id="cd02440">
    <property type="entry name" value="AdoMet_MTases"/>
    <property type="match status" value="1"/>
</dbReference>
<dbReference type="InterPro" id="IPR012967">
    <property type="entry name" value="COMT_dimerisation"/>
</dbReference>
<evidence type="ECO:0000256" key="4">
    <source>
        <dbReference type="PIRSR" id="PIRSR005739-1"/>
    </source>
</evidence>
<dbReference type="Pfam" id="PF08100">
    <property type="entry name" value="Dimerisation"/>
    <property type="match status" value="1"/>
</dbReference>
<dbReference type="Pfam" id="PF00891">
    <property type="entry name" value="Methyltransf_2"/>
    <property type="match status" value="1"/>
</dbReference>
<keyword evidence="3" id="KW-0949">S-adenosyl-L-methionine</keyword>
<dbReference type="PANTHER" id="PTHR43712:SF2">
    <property type="entry name" value="O-METHYLTRANSFERASE CICE"/>
    <property type="match status" value="1"/>
</dbReference>
<dbReference type="EMBL" id="BMXL01000008">
    <property type="protein sequence ID" value="GHD24628.1"/>
    <property type="molecule type" value="Genomic_DNA"/>
</dbReference>
<dbReference type="Gene3D" id="1.10.287.1350">
    <property type="match status" value="1"/>
</dbReference>
<keyword evidence="2" id="KW-0808">Transferase</keyword>
<evidence type="ECO:0000313" key="8">
    <source>
        <dbReference type="Proteomes" id="UP000654947"/>
    </source>
</evidence>
<dbReference type="Proteomes" id="UP000654947">
    <property type="component" value="Unassembled WGS sequence"/>
</dbReference>
<keyword evidence="1 7" id="KW-0489">Methyltransferase</keyword>
<dbReference type="RefSeq" id="WP_017577148.1">
    <property type="nucleotide sequence ID" value="NZ_BMXL01000008.1"/>
</dbReference>
<sequence length="349" mass="36815">MDPGDADDAYALLAKGELIVHARALQTAAELGLGDLLAGGPRTVGALAEAAGCEPDALRRLLGLLAGDGVVARVGDDRFELTRAGGPLSSDHPASVRSVLAMDGAVAPLVIGATGHTVATGEPAFPQALGSDFYDHLDAHPEQGEVFDRAMDDLTRVVVPGLLSVCGLSGTERVVDVGGGNGTLLAEILRAHPRAEGVLLETPRVADTARIRFRDQGTAERCRIVPGDFFEHVPEGGDVYLLKWVLHNWPDEDALRILRSCRRAMGPGARLLVVESVLPDGDGPHPSRAMDLAMLVLSGGRERTRSDYAALFDRAGLRLESVRDADARYGVVEAVPGETVPGPEKPSRT</sequence>
<dbReference type="GO" id="GO:0046983">
    <property type="term" value="F:protein dimerization activity"/>
    <property type="evidence" value="ECO:0007669"/>
    <property type="project" value="InterPro"/>
</dbReference>
<evidence type="ECO:0000256" key="3">
    <source>
        <dbReference type="ARBA" id="ARBA00022691"/>
    </source>
</evidence>
<dbReference type="Gene3D" id="3.40.50.150">
    <property type="entry name" value="Vaccinia Virus protein VP39"/>
    <property type="match status" value="1"/>
</dbReference>
<dbReference type="PROSITE" id="PS51683">
    <property type="entry name" value="SAM_OMT_II"/>
    <property type="match status" value="1"/>
</dbReference>
<dbReference type="PIRSF" id="PIRSF005739">
    <property type="entry name" value="O-mtase"/>
    <property type="match status" value="1"/>
</dbReference>